<evidence type="ECO:0000256" key="6">
    <source>
        <dbReference type="SAM" id="MobiDB-lite"/>
    </source>
</evidence>
<feature type="domain" description="DUF3817" evidence="8">
    <location>
        <begin position="70"/>
        <end position="186"/>
    </location>
</feature>
<feature type="compositionally biased region" description="Basic and acidic residues" evidence="6">
    <location>
        <begin position="9"/>
        <end position="21"/>
    </location>
</feature>
<evidence type="ECO:0000313" key="9">
    <source>
        <dbReference type="EMBL" id="MUN53844.1"/>
    </source>
</evidence>
<keyword evidence="4 7" id="KW-1133">Transmembrane helix</keyword>
<evidence type="ECO:0000256" key="1">
    <source>
        <dbReference type="ARBA" id="ARBA00004651"/>
    </source>
</evidence>
<evidence type="ECO:0000256" key="2">
    <source>
        <dbReference type="ARBA" id="ARBA00022475"/>
    </source>
</evidence>
<accession>A0A7K1LF81</accession>
<dbReference type="RefSeq" id="WP_129313954.1">
    <property type="nucleotide sequence ID" value="NZ_CP197643.1"/>
</dbReference>
<gene>
    <name evidence="9" type="ORF">GMA10_01140</name>
</gene>
<dbReference type="InterPro" id="IPR023845">
    <property type="entry name" value="DUF3817_TM"/>
</dbReference>
<dbReference type="PANTHER" id="PTHR40077:SF2">
    <property type="entry name" value="MEMBRANE PROTEIN"/>
    <property type="match status" value="1"/>
</dbReference>
<sequence length="202" mass="22393">MPRSGPHTRINEVTKVADKPTPKNQPQPVERTDGKRVPLPADATPQKAGNVRATRRKFGGTQAQIRGALAIYKYCAWISGTFLLLLVVEMVTRYIFGYDLMAGATNASTGESVALGWLNRDTGNLTGGLNISTGVLIIHGWFYVIYLLACFRLWLLMRWPLPQLIVMALGGVVPFLSFIVERRIHRETVAQVAANPKSAKRY</sequence>
<dbReference type="Proteomes" id="UP000462152">
    <property type="component" value="Unassembled WGS sequence"/>
</dbReference>
<dbReference type="Pfam" id="PF12823">
    <property type="entry name" value="DUF3817"/>
    <property type="match status" value="1"/>
</dbReference>
<feature type="transmembrane region" description="Helical" evidence="7">
    <location>
        <begin position="161"/>
        <end position="180"/>
    </location>
</feature>
<dbReference type="PANTHER" id="PTHR40077">
    <property type="entry name" value="MEMBRANE PROTEIN-RELATED"/>
    <property type="match status" value="1"/>
</dbReference>
<keyword evidence="2" id="KW-1003">Cell membrane</keyword>
<dbReference type="AlphaFoldDB" id="A0A7K1LF81"/>
<keyword evidence="10" id="KW-1185">Reference proteome</keyword>
<name>A0A7K1LF81_9MICC</name>
<comment type="subcellular location">
    <subcellularLocation>
        <location evidence="1">Cell membrane</location>
        <topology evidence="1">Multi-pass membrane protein</topology>
    </subcellularLocation>
</comment>
<dbReference type="EMBL" id="WOGT01000001">
    <property type="protein sequence ID" value="MUN53844.1"/>
    <property type="molecule type" value="Genomic_DNA"/>
</dbReference>
<reference evidence="9 10" key="1">
    <citation type="submission" date="2019-12" db="EMBL/GenBank/DDBJ databases">
        <authorList>
            <person name="Li J."/>
            <person name="Shi Y."/>
            <person name="Xu G."/>
            <person name="Xiao D."/>
            <person name="Ran X."/>
        </authorList>
    </citation>
    <scope>NUCLEOTIDE SEQUENCE [LARGE SCALE GENOMIC DNA]</scope>
    <source>
        <strain evidence="9 10">JCM 15915</strain>
    </source>
</reference>
<feature type="transmembrane region" description="Helical" evidence="7">
    <location>
        <begin position="127"/>
        <end position="149"/>
    </location>
</feature>
<feature type="transmembrane region" description="Helical" evidence="7">
    <location>
        <begin position="74"/>
        <end position="96"/>
    </location>
</feature>
<proteinExistence type="predicted"/>
<dbReference type="OrthoDB" id="9342687at2"/>
<dbReference type="GO" id="GO:0005886">
    <property type="term" value="C:plasma membrane"/>
    <property type="evidence" value="ECO:0007669"/>
    <property type="project" value="UniProtKB-SubCell"/>
</dbReference>
<protein>
    <submittedName>
        <fullName evidence="9">DUF3817 domain-containing protein</fullName>
    </submittedName>
</protein>
<organism evidence="9 10">
    <name type="scientific">Rothia koreensis</name>
    <dbReference type="NCBI Taxonomy" id="592378"/>
    <lineage>
        <taxon>Bacteria</taxon>
        <taxon>Bacillati</taxon>
        <taxon>Actinomycetota</taxon>
        <taxon>Actinomycetes</taxon>
        <taxon>Micrococcales</taxon>
        <taxon>Micrococcaceae</taxon>
        <taxon>Rothia</taxon>
    </lineage>
</organism>
<evidence type="ECO:0000259" key="8">
    <source>
        <dbReference type="Pfam" id="PF12823"/>
    </source>
</evidence>
<evidence type="ECO:0000256" key="5">
    <source>
        <dbReference type="ARBA" id="ARBA00023136"/>
    </source>
</evidence>
<evidence type="ECO:0000313" key="10">
    <source>
        <dbReference type="Proteomes" id="UP000462152"/>
    </source>
</evidence>
<keyword evidence="3 7" id="KW-0812">Transmembrane</keyword>
<evidence type="ECO:0000256" key="3">
    <source>
        <dbReference type="ARBA" id="ARBA00022692"/>
    </source>
</evidence>
<evidence type="ECO:0000256" key="7">
    <source>
        <dbReference type="SAM" id="Phobius"/>
    </source>
</evidence>
<comment type="caution">
    <text evidence="9">The sequence shown here is derived from an EMBL/GenBank/DDBJ whole genome shotgun (WGS) entry which is preliminary data.</text>
</comment>
<evidence type="ECO:0000256" key="4">
    <source>
        <dbReference type="ARBA" id="ARBA00022989"/>
    </source>
</evidence>
<dbReference type="NCBIfam" id="TIGR03954">
    <property type="entry name" value="integ_memb_HG"/>
    <property type="match status" value="1"/>
</dbReference>
<feature type="region of interest" description="Disordered" evidence="6">
    <location>
        <begin position="1"/>
        <end position="51"/>
    </location>
</feature>
<keyword evidence="5 7" id="KW-0472">Membrane</keyword>